<keyword evidence="2" id="KW-0342">GTP-binding</keyword>
<proteinExistence type="predicted"/>
<dbReference type="Gene3D" id="3.40.50.300">
    <property type="entry name" value="P-loop containing nucleotide triphosphate hydrolases"/>
    <property type="match status" value="1"/>
</dbReference>
<name>A0A8J6XS89_9BACT</name>
<comment type="caution">
    <text evidence="4">The sequence shown here is derived from an EMBL/GenBank/DDBJ whole genome shotgun (WGS) entry which is preliminary data.</text>
</comment>
<dbReference type="InterPro" id="IPR000640">
    <property type="entry name" value="EFG_V-like"/>
</dbReference>
<dbReference type="InterPro" id="IPR035651">
    <property type="entry name" value="BipA_V"/>
</dbReference>
<dbReference type="Proteomes" id="UP000648239">
    <property type="component" value="Unassembled WGS sequence"/>
</dbReference>
<dbReference type="InterPro" id="IPR027417">
    <property type="entry name" value="P-loop_NTPase"/>
</dbReference>
<dbReference type="PRINTS" id="PR00315">
    <property type="entry name" value="ELONGATNFCT"/>
</dbReference>
<dbReference type="SUPFAM" id="SSF54980">
    <property type="entry name" value="EF-G C-terminal domain-like"/>
    <property type="match status" value="2"/>
</dbReference>
<keyword evidence="1" id="KW-0547">Nucleotide-binding</keyword>
<dbReference type="SUPFAM" id="SSF52540">
    <property type="entry name" value="P-loop containing nucleoside triphosphate hydrolases"/>
    <property type="match status" value="1"/>
</dbReference>
<accession>A0A8J6XS89</accession>
<dbReference type="GO" id="GO:0005829">
    <property type="term" value="C:cytosol"/>
    <property type="evidence" value="ECO:0007669"/>
    <property type="project" value="TreeGrafter"/>
</dbReference>
<dbReference type="SUPFAM" id="SSF50447">
    <property type="entry name" value="Translation proteins"/>
    <property type="match status" value="1"/>
</dbReference>
<dbReference type="CDD" id="cd03691">
    <property type="entry name" value="BipA_TypA_II"/>
    <property type="match status" value="1"/>
</dbReference>
<dbReference type="Pfam" id="PF00679">
    <property type="entry name" value="EFG_C"/>
    <property type="match status" value="1"/>
</dbReference>
<dbReference type="Gene3D" id="2.40.50.250">
    <property type="entry name" value="bipa protein"/>
    <property type="match status" value="1"/>
</dbReference>
<dbReference type="Pfam" id="PF00009">
    <property type="entry name" value="GTP_EFTU"/>
    <property type="match status" value="1"/>
</dbReference>
<dbReference type="FunFam" id="3.30.70.240:FF:000002">
    <property type="entry name" value="GTP-binding protein TypA"/>
    <property type="match status" value="1"/>
</dbReference>
<dbReference type="InterPro" id="IPR053905">
    <property type="entry name" value="EF-G-like_DII"/>
</dbReference>
<feature type="domain" description="Tr-type G" evidence="3">
    <location>
        <begin position="7"/>
        <end position="202"/>
    </location>
</feature>
<dbReference type="EMBL" id="JACXWD010000003">
    <property type="protein sequence ID" value="MBD3866873.1"/>
    <property type="molecule type" value="Genomic_DNA"/>
</dbReference>
<gene>
    <name evidence="4" type="ORF">IFK94_02020</name>
</gene>
<dbReference type="InterPro" id="IPR042116">
    <property type="entry name" value="TypA/BipA_C"/>
</dbReference>
<dbReference type="PROSITE" id="PS51722">
    <property type="entry name" value="G_TR_2"/>
    <property type="match status" value="1"/>
</dbReference>
<dbReference type="InterPro" id="IPR000795">
    <property type="entry name" value="T_Tr_GTP-bd_dom"/>
</dbReference>
<organism evidence="4 5">
    <name type="scientific">Candidatus Polarisedimenticola svalbardensis</name>
    <dbReference type="NCBI Taxonomy" id="2886004"/>
    <lineage>
        <taxon>Bacteria</taxon>
        <taxon>Pseudomonadati</taxon>
        <taxon>Acidobacteriota</taxon>
        <taxon>Candidatus Polarisedimenticolia</taxon>
        <taxon>Candidatus Polarisedimenticolales</taxon>
        <taxon>Candidatus Polarisedimenticolaceae</taxon>
        <taxon>Candidatus Polarisedimenticola</taxon>
    </lineage>
</organism>
<dbReference type="Gene3D" id="3.30.70.870">
    <property type="entry name" value="Elongation Factor G (Translational Gtpase), domain 3"/>
    <property type="match status" value="1"/>
</dbReference>
<dbReference type="CDD" id="cd03710">
    <property type="entry name" value="BipA_TypA_C"/>
    <property type="match status" value="1"/>
</dbReference>
<dbReference type="GO" id="GO:1990904">
    <property type="term" value="C:ribonucleoprotein complex"/>
    <property type="evidence" value="ECO:0007669"/>
    <property type="project" value="TreeGrafter"/>
</dbReference>
<dbReference type="AlphaFoldDB" id="A0A8J6XS89"/>
<dbReference type="GO" id="GO:0005525">
    <property type="term" value="F:GTP binding"/>
    <property type="evidence" value="ECO:0007669"/>
    <property type="project" value="UniProtKB-KW"/>
</dbReference>
<protein>
    <submittedName>
        <fullName evidence="4">GTP-binding protein</fullName>
    </submittedName>
</protein>
<sequence>MAQETRENIRNLAILSHVDHGKTTLVDALLWQTAILREHPDLPDAVLAAPEAAREKAVSSMPRMVSLDYGPVTINILDTPGRADFGSEVQRTLQMADGILYVVDAHEGPSPRNRFVLEQALMDGLAPIVVLSKMDHPHARPGEVVEEIRGILADLDASERQLDFPVLFCDALHGVCSPSPDLGRGSLRPLLQTILETVPAPKYEAGDSFRMQVAALEYDDFLGRLAIGRVLGGRLEPDQEISRCTPEGEVFRSRLAGLCRARGMGLTEVREAGPGDLVALSGIQAVRIGDTLSGETSPEPLPPLRVDRSTISIVVSRNDSPTAGQDGPHTSPAALRERLWREILTNAAIEVDETGQADSFRIAGRDELQLAILIEMMRREGYEMLVSRPEIVVQAGEGESCEPVETLMLDCAEQYCGVVTQKVEARQGKLTRMVNHGTGRARGEFRIPSRGLIGFRNEYLSDTRGTGIMNHIFEAYEPALGEIPTHRAGIMVADRPGRATAFAIEHLQSRGSIFVSPGDAVYEGMIVGENSTASEIRVDITKVRRKGSLDPDAPAQERAGLIPPRFMSLEQALEFLDEDCVVEVTPRVFRLRKRKLKAGQDTRNS</sequence>
<evidence type="ECO:0000313" key="5">
    <source>
        <dbReference type="Proteomes" id="UP000648239"/>
    </source>
</evidence>
<dbReference type="GO" id="GO:0003924">
    <property type="term" value="F:GTPase activity"/>
    <property type="evidence" value="ECO:0007669"/>
    <property type="project" value="InterPro"/>
</dbReference>
<dbReference type="InterPro" id="IPR009000">
    <property type="entry name" value="Transl_B-barrel_sf"/>
</dbReference>
<dbReference type="NCBIfam" id="TIGR00231">
    <property type="entry name" value="small_GTP"/>
    <property type="match status" value="1"/>
</dbReference>
<dbReference type="InterPro" id="IPR005225">
    <property type="entry name" value="Small_GTP-bd"/>
</dbReference>
<dbReference type="InterPro" id="IPR047042">
    <property type="entry name" value="BipA_II"/>
</dbReference>
<dbReference type="PANTHER" id="PTHR42908:SF8">
    <property type="entry name" value="TR-TYPE G DOMAIN-CONTAINING PROTEIN"/>
    <property type="match status" value="1"/>
</dbReference>
<dbReference type="Gene3D" id="3.30.70.240">
    <property type="match status" value="1"/>
</dbReference>
<dbReference type="InterPro" id="IPR048876">
    <property type="entry name" value="BipA_C"/>
</dbReference>
<dbReference type="InterPro" id="IPR035647">
    <property type="entry name" value="EFG_III/V"/>
</dbReference>
<dbReference type="Pfam" id="PF22042">
    <property type="entry name" value="EF-G_D2"/>
    <property type="match status" value="1"/>
</dbReference>
<evidence type="ECO:0000256" key="2">
    <source>
        <dbReference type="ARBA" id="ARBA00023134"/>
    </source>
</evidence>
<evidence type="ECO:0000256" key="1">
    <source>
        <dbReference type="ARBA" id="ARBA00022741"/>
    </source>
</evidence>
<evidence type="ECO:0000313" key="4">
    <source>
        <dbReference type="EMBL" id="MBD3866873.1"/>
    </source>
</evidence>
<reference evidence="4 5" key="1">
    <citation type="submission" date="2020-08" db="EMBL/GenBank/DDBJ databases">
        <title>Acidobacteriota in marine sediments use diverse sulfur dissimilation pathways.</title>
        <authorList>
            <person name="Wasmund K."/>
        </authorList>
    </citation>
    <scope>NUCLEOTIDE SEQUENCE [LARGE SCALE GENOMIC DNA]</scope>
    <source>
        <strain evidence="4">MAG AM4</strain>
    </source>
</reference>
<dbReference type="Pfam" id="PF21018">
    <property type="entry name" value="BipA_C"/>
    <property type="match status" value="1"/>
</dbReference>
<dbReference type="Gene3D" id="2.40.30.10">
    <property type="entry name" value="Translation factors"/>
    <property type="match status" value="1"/>
</dbReference>
<dbReference type="PANTHER" id="PTHR42908">
    <property type="entry name" value="TRANSLATION ELONGATION FACTOR-RELATED"/>
    <property type="match status" value="1"/>
</dbReference>
<evidence type="ECO:0000259" key="3">
    <source>
        <dbReference type="PROSITE" id="PS51722"/>
    </source>
</evidence>